<proteinExistence type="predicted"/>
<dbReference type="GO" id="GO:0016787">
    <property type="term" value="F:hydrolase activity"/>
    <property type="evidence" value="ECO:0007669"/>
    <property type="project" value="UniProtKB-KW"/>
</dbReference>
<dbReference type="STRING" id="1454201.NMS_1016"/>
<dbReference type="Pfam" id="PF20773">
    <property type="entry name" value="InhA-like_MAM"/>
    <property type="match status" value="1"/>
</dbReference>
<dbReference type="Gene3D" id="2.130.10.10">
    <property type="entry name" value="YVTN repeat-like/Quinoprotein amine dehydrogenase"/>
    <property type="match status" value="4"/>
</dbReference>
<dbReference type="InterPro" id="IPR026444">
    <property type="entry name" value="Secre_tail"/>
</dbReference>
<evidence type="ECO:0000313" key="4">
    <source>
        <dbReference type="EMBL" id="BAO55025.1"/>
    </source>
</evidence>
<dbReference type="HOGENOM" id="CLU_004847_1_0_10"/>
<evidence type="ECO:0000313" key="5">
    <source>
        <dbReference type="Proteomes" id="UP000031760"/>
    </source>
</evidence>
<dbReference type="RefSeq" id="WP_041495700.1">
    <property type="nucleotide sequence ID" value="NZ_AP014548.1"/>
</dbReference>
<evidence type="ECO:0000259" key="3">
    <source>
        <dbReference type="Pfam" id="PF18962"/>
    </source>
</evidence>
<dbReference type="SUPFAM" id="SSF110296">
    <property type="entry name" value="Oligoxyloglucan reducing end-specific cellobiohydrolase"/>
    <property type="match status" value="2"/>
</dbReference>
<dbReference type="AlphaFoldDB" id="W8VQD9"/>
<keyword evidence="5" id="KW-1185">Reference proteome</keyword>
<organism evidence="4 5">
    <name type="scientific">Nonlabens marinus S1-08</name>
    <dbReference type="NCBI Taxonomy" id="1454201"/>
    <lineage>
        <taxon>Bacteria</taxon>
        <taxon>Pseudomonadati</taxon>
        <taxon>Bacteroidota</taxon>
        <taxon>Flavobacteriia</taxon>
        <taxon>Flavobacteriales</taxon>
        <taxon>Flavobacteriaceae</taxon>
        <taxon>Nonlabens</taxon>
    </lineage>
</organism>
<feature type="domain" description="Secretion system C-terminal sorting" evidence="3">
    <location>
        <begin position="1046"/>
        <end position="1117"/>
    </location>
</feature>
<evidence type="ECO:0000256" key="2">
    <source>
        <dbReference type="SAM" id="SignalP"/>
    </source>
</evidence>
<gene>
    <name evidence="4" type="ORF">NMS_1016</name>
</gene>
<dbReference type="InterPro" id="IPR052025">
    <property type="entry name" value="Xyloglucanase_GH74"/>
</dbReference>
<dbReference type="PANTHER" id="PTHR43739">
    <property type="entry name" value="XYLOGLUCANASE (EUROFUNG)"/>
    <property type="match status" value="1"/>
</dbReference>
<feature type="chain" id="PRO_5004914160" evidence="2">
    <location>
        <begin position="20"/>
        <end position="1118"/>
    </location>
</feature>
<keyword evidence="4" id="KW-0378">Hydrolase</keyword>
<dbReference type="NCBIfam" id="TIGR04183">
    <property type="entry name" value="Por_Secre_tail"/>
    <property type="match status" value="1"/>
</dbReference>
<evidence type="ECO:0000256" key="1">
    <source>
        <dbReference type="ARBA" id="ARBA00022729"/>
    </source>
</evidence>
<dbReference type="GO" id="GO:0010411">
    <property type="term" value="P:xyloglucan metabolic process"/>
    <property type="evidence" value="ECO:0007669"/>
    <property type="project" value="TreeGrafter"/>
</dbReference>
<feature type="signal peptide" evidence="2">
    <location>
        <begin position="1"/>
        <end position="19"/>
    </location>
</feature>
<dbReference type="OrthoDB" id="9757947at2"/>
<name>W8VQD9_9FLAO</name>
<dbReference type="Gene3D" id="2.60.120.260">
    <property type="entry name" value="Galactose-binding domain-like"/>
    <property type="match status" value="1"/>
</dbReference>
<dbReference type="EMBL" id="AP014548">
    <property type="protein sequence ID" value="BAO55025.1"/>
    <property type="molecule type" value="Genomic_DNA"/>
</dbReference>
<accession>W8VQD9</accession>
<reference evidence="4 5" key="1">
    <citation type="journal article" date="2014" name="Proc. Natl. Acad. Sci. U.S.A.">
        <title>Functional characterization of flavobacteria rhodopsins reveals a unique class of light-driven chloride pump in bacteria.</title>
        <authorList>
            <person name="Yoshizawa S."/>
            <person name="Kumagai Y."/>
            <person name="Kim H."/>
            <person name="Ogura Y."/>
            <person name="Hayashi T."/>
            <person name="Iwasaki W."/>
            <person name="DeLong E.F."/>
            <person name="Kogure K."/>
        </authorList>
    </citation>
    <scope>NUCLEOTIDE SEQUENCE [LARGE SCALE GENOMIC DNA]</scope>
    <source>
        <strain evidence="4 5">S1-08</strain>
    </source>
</reference>
<dbReference type="KEGG" id="nmf:NMS_1016"/>
<protein>
    <submittedName>
        <fullName evidence="4">Glycosyl hydrolase, BNR repeat</fullName>
    </submittedName>
</protein>
<sequence length="1118" mass="121860">MKIITLTIFLITITTAAQLGTDAPWMQNIAVEKSTGELTFKQIKEAGEQYWSTHNQSAKGSGYKPFLRWLERSKPYLKADGTIQSPEEVQAALQTFQLAKTIPAPSPTDHSNWNPVGPFHYENSTSWSPGQGRINTITVDPNNSNTYYVGAPSGGLWKSTNGGQDWKPQTDFLSQIGVSAIAVDPSNSNTVYIGTGDDDAGDSASIGVLKSTDGGENFSTTAITFHGPSANISEVYVDPSNTNTLYVASNQGFYKSTNGGLTAKKTFNGNVKDIKLMPGDSNTIYLATTSSFLISKNGGESFNAVSSGLPAGISRMVIGVTKADFSRVYILAVGVENLLLGLYQSNDAGVTFTKKDNGTDIIETTQAWYNLALEVSQTNADVIYTGCLNVWKSMDSGASFEQVNSWDAPESTTYTHADIHQIREFNGEVFVLSDGGVYRSSNDAESFTDLTGGLQIGQFYRIAVGSKSSANIAGGLQDNGGYSRNNNTWKNFHGADGMEAGIDPNDSNLRYSFTQFGGGLFITEDGNSLTRRINGPSKGNWITPLKTTSTGAIYAGYKKLYKVEGESFIPVSSSFNSNIDVLEIDPINEAIMYVGVDNQLFRSTDSGKEFTWIKELPGDITAIEVNNNNNNIVYFATGTVTGKVLRSDNMGADLIDITSNLPDLGKNTLAHLANSADNALFVGTTLGVFKYNDAYGVWERFSNNLPNVNVRDLEINPNDMIMTAGTYGRGVWQTAIDFVQPMNDISLKSAQGTGGTVDCGESDIEIALENTGMNTISQVTLSYSINEGTEVSVDYSVNIAPKNESKITIKDLNLQPGAYSIKLNVTTDQDEFLSNNFKSISLLQNSHAVVGESYEFEDDALVTLNDKSSSVLWERGMPNGRQLKNAASGKNVYATNLDGNYTDLTLAYLYTGCYDLKEVTDAEFSFDMAYDLEQDWDVFYVQYSIDKGTTWNLLGSSYEDNWYNSNRDSEGNNCFNCQGGQWTGTDTQMQNYKTSLKDLEGNSSVVFRFVFHSDQSINQEGVVLDNVMITGKSAQKSAKQDLLFSVYPNPSNGVFNIKWQMEAEYSYSVSDLTGKIILQSDNSNAKTSQMDLTGVATGMYFLKITSNGTSAAKKLIVR</sequence>
<dbReference type="Proteomes" id="UP000031760">
    <property type="component" value="Chromosome"/>
</dbReference>
<keyword evidence="1 2" id="KW-0732">Signal</keyword>
<dbReference type="Pfam" id="PF18962">
    <property type="entry name" value="Por_Secre_tail"/>
    <property type="match status" value="1"/>
</dbReference>
<dbReference type="PANTHER" id="PTHR43739:SF5">
    <property type="entry name" value="EXO-ALPHA-SIALIDASE"/>
    <property type="match status" value="1"/>
</dbReference>
<dbReference type="InterPro" id="IPR015943">
    <property type="entry name" value="WD40/YVTN_repeat-like_dom_sf"/>
</dbReference>